<evidence type="ECO:0000256" key="10">
    <source>
        <dbReference type="ARBA" id="ARBA00023136"/>
    </source>
</evidence>
<proteinExistence type="inferred from homology"/>
<evidence type="ECO:0000256" key="12">
    <source>
        <dbReference type="ARBA" id="ARBA00023180"/>
    </source>
</evidence>
<dbReference type="PANTHER" id="PTHR11610">
    <property type="entry name" value="LIPASE"/>
    <property type="match status" value="1"/>
</dbReference>
<keyword evidence="8" id="KW-0442">Lipid degradation</keyword>
<keyword evidence="11" id="KW-1015">Disulfide bond</keyword>
<comment type="caution">
    <text evidence="18">The sequence shown here is derived from an EMBL/GenBank/DDBJ whole genome shotgun (WGS) entry which is preliminary data.</text>
</comment>
<feature type="transmembrane region" description="Helical" evidence="16">
    <location>
        <begin position="20"/>
        <end position="41"/>
    </location>
</feature>
<feature type="domain" description="Lipase" evidence="17">
    <location>
        <begin position="80"/>
        <end position="370"/>
    </location>
</feature>
<comment type="similarity">
    <text evidence="3 15">Belongs to the AB hydrolase superfamily. Lipase family.</text>
</comment>
<dbReference type="Gene3D" id="3.40.50.1820">
    <property type="entry name" value="alpha/beta hydrolase"/>
    <property type="match status" value="1"/>
</dbReference>
<evidence type="ECO:0000256" key="14">
    <source>
        <dbReference type="ARBA" id="ARBA00049600"/>
    </source>
</evidence>
<evidence type="ECO:0000256" key="4">
    <source>
        <dbReference type="ARBA" id="ARBA00022475"/>
    </source>
</evidence>
<keyword evidence="16" id="KW-1133">Transmembrane helix</keyword>
<keyword evidence="6" id="KW-0732">Signal</keyword>
<sequence>MLEKLQDLIVLLLFKSLQSFLSIVYGHSFGWLYCSIFLQLIKAAMFKWWILMLLHPCVLRAEPECKHFTALDFHNSFIGTKLDVKLLLYTNETINCGNHLDHTNFTGSNLLNVKRKTTFVIHGYRPSGAPPVWIDTIVQLLLSAEDMNVIIVDWNRGAATIIYPKAAENTKRVAQILTSFIKQMIEMGSSLSSFHLIGISLGAHISGFVGNMLGGKIGRITGLDPAGPMFTGKPPAERLDPTDAEFVDVLHTDIDALGFREPLGHIDFYANGGTDQPGCPKTILSGKQYFVCDHQRSVFLFLCSLNKTCEITAYPCSSYQKFLDGKCTECDAFLPAPCPVLGFYIYKWKDALVKLEQTKAYFSTTADPPFCKYNYLLDIITWNKSTRWGYITIKLMNGKNVTESKLDHKASKFEQYTETQLLTQFDKDVENVQKISVKFSTGNVIGPRYKLRVIRMRLKSLDNKNRPHLCRYDLIMEENTEVTFRPIICQDIEM</sequence>
<comment type="subcellular location">
    <subcellularLocation>
        <location evidence="1">Cell membrane</location>
        <topology evidence="1">Peripheral membrane protein</topology>
    </subcellularLocation>
    <subcellularLocation>
        <location evidence="2">Secreted</location>
    </subcellularLocation>
</comment>
<evidence type="ECO:0000256" key="13">
    <source>
        <dbReference type="ARBA" id="ARBA00048637"/>
    </source>
</evidence>
<dbReference type="InterPro" id="IPR013818">
    <property type="entry name" value="Lipase"/>
</dbReference>
<dbReference type="CDD" id="cd00707">
    <property type="entry name" value="Pancreat_lipase_like"/>
    <property type="match status" value="1"/>
</dbReference>
<evidence type="ECO:0000256" key="9">
    <source>
        <dbReference type="ARBA" id="ARBA00023098"/>
    </source>
</evidence>
<dbReference type="InterPro" id="IPR000734">
    <property type="entry name" value="TAG_lipase"/>
</dbReference>
<keyword evidence="4" id="KW-1003">Cell membrane</keyword>
<evidence type="ECO:0000256" key="1">
    <source>
        <dbReference type="ARBA" id="ARBA00004202"/>
    </source>
</evidence>
<keyword evidence="16" id="KW-0812">Transmembrane</keyword>
<protein>
    <submittedName>
        <fullName evidence="18">Lipase member H-A-like</fullName>
    </submittedName>
</protein>
<dbReference type="EMBL" id="JAHFZB010000008">
    <property type="protein sequence ID" value="KAK6486674.1"/>
    <property type="molecule type" value="Genomic_DNA"/>
</dbReference>
<keyword evidence="5" id="KW-0964">Secreted</keyword>
<keyword evidence="12" id="KW-0325">Glycoprotein</keyword>
<evidence type="ECO:0000259" key="17">
    <source>
        <dbReference type="Pfam" id="PF00151"/>
    </source>
</evidence>
<accession>A0ABR0ZPS3</accession>
<dbReference type="PRINTS" id="PR00821">
    <property type="entry name" value="TAGLIPASE"/>
</dbReference>
<dbReference type="InterPro" id="IPR016272">
    <property type="entry name" value="Lipase_LIPH"/>
</dbReference>
<organism evidence="18 19">
    <name type="scientific">Huso huso</name>
    <name type="common">Beluga</name>
    <name type="synonym">Acipenser huso</name>
    <dbReference type="NCBI Taxonomy" id="61971"/>
    <lineage>
        <taxon>Eukaryota</taxon>
        <taxon>Metazoa</taxon>
        <taxon>Chordata</taxon>
        <taxon>Craniata</taxon>
        <taxon>Vertebrata</taxon>
        <taxon>Euteleostomi</taxon>
        <taxon>Actinopterygii</taxon>
        <taxon>Chondrostei</taxon>
        <taxon>Acipenseriformes</taxon>
        <taxon>Acipenseridae</taxon>
        <taxon>Huso</taxon>
    </lineage>
</organism>
<evidence type="ECO:0000256" key="15">
    <source>
        <dbReference type="RuleBase" id="RU004262"/>
    </source>
</evidence>
<evidence type="ECO:0000256" key="8">
    <source>
        <dbReference type="ARBA" id="ARBA00022963"/>
    </source>
</evidence>
<evidence type="ECO:0000256" key="11">
    <source>
        <dbReference type="ARBA" id="ARBA00023157"/>
    </source>
</evidence>
<evidence type="ECO:0000256" key="16">
    <source>
        <dbReference type="SAM" id="Phobius"/>
    </source>
</evidence>
<evidence type="ECO:0000256" key="2">
    <source>
        <dbReference type="ARBA" id="ARBA00004613"/>
    </source>
</evidence>
<dbReference type="InterPro" id="IPR033906">
    <property type="entry name" value="Lipase_N"/>
</dbReference>
<keyword evidence="7" id="KW-0378">Hydrolase</keyword>
<evidence type="ECO:0000256" key="7">
    <source>
        <dbReference type="ARBA" id="ARBA00022801"/>
    </source>
</evidence>
<dbReference type="PIRSF" id="PIRSF000865">
    <property type="entry name" value="Lipoprotein_lipase_LIPH"/>
    <property type="match status" value="1"/>
</dbReference>
<dbReference type="Proteomes" id="UP001369086">
    <property type="component" value="Unassembled WGS sequence"/>
</dbReference>
<gene>
    <name evidence="18" type="ORF">HHUSO_G10308</name>
</gene>
<reference evidence="18 19" key="1">
    <citation type="submission" date="2021-05" db="EMBL/GenBank/DDBJ databases">
        <authorList>
            <person name="Zahm M."/>
            <person name="Klopp C."/>
            <person name="Cabau C."/>
            <person name="Kuhl H."/>
            <person name="Suciu R."/>
            <person name="Ciorpac M."/>
            <person name="Holostenco D."/>
            <person name="Gessner J."/>
            <person name="Wuertz S."/>
            <person name="Hohne C."/>
            <person name="Stock M."/>
            <person name="Gislard M."/>
            <person name="Lluch J."/>
            <person name="Milhes M."/>
            <person name="Lampietro C."/>
            <person name="Lopez Roques C."/>
            <person name="Donnadieu C."/>
            <person name="Du K."/>
            <person name="Schartl M."/>
            <person name="Guiguen Y."/>
        </authorList>
    </citation>
    <scope>NUCLEOTIDE SEQUENCE [LARGE SCALE GENOMIC DNA]</scope>
    <source>
        <strain evidence="18">Hh-F2</strain>
        <tissue evidence="18">Blood</tissue>
    </source>
</reference>
<evidence type="ECO:0000313" key="18">
    <source>
        <dbReference type="EMBL" id="KAK6486674.1"/>
    </source>
</evidence>
<evidence type="ECO:0000256" key="6">
    <source>
        <dbReference type="ARBA" id="ARBA00022729"/>
    </source>
</evidence>
<dbReference type="Pfam" id="PF00151">
    <property type="entry name" value="Lipase"/>
    <property type="match status" value="1"/>
</dbReference>
<evidence type="ECO:0000256" key="3">
    <source>
        <dbReference type="ARBA" id="ARBA00010701"/>
    </source>
</evidence>
<keyword evidence="10 16" id="KW-0472">Membrane</keyword>
<comment type="catalytic activity">
    <reaction evidence="13">
        <text>1-hexadecanoyl-2-(9Z-octadecenoyl)-sn-glycero-3-phosphate + H2O = 2-(9Z-octadecenoyl)-sn-glycero-3-phosphate + hexadecanoate + H(+)</text>
        <dbReference type="Rhea" id="RHEA:40943"/>
        <dbReference type="ChEBI" id="CHEBI:7896"/>
        <dbReference type="ChEBI" id="CHEBI:15377"/>
        <dbReference type="ChEBI" id="CHEBI:15378"/>
        <dbReference type="ChEBI" id="CHEBI:64839"/>
        <dbReference type="ChEBI" id="CHEBI:77593"/>
    </reaction>
    <physiologicalReaction direction="left-to-right" evidence="13">
        <dbReference type="Rhea" id="RHEA:40944"/>
    </physiologicalReaction>
</comment>
<name>A0ABR0ZPS3_HUSHU</name>
<dbReference type="PANTHER" id="PTHR11610:SF12">
    <property type="entry name" value="LIPASE MEMBER H"/>
    <property type="match status" value="1"/>
</dbReference>
<keyword evidence="19" id="KW-1185">Reference proteome</keyword>
<evidence type="ECO:0000256" key="5">
    <source>
        <dbReference type="ARBA" id="ARBA00022525"/>
    </source>
</evidence>
<evidence type="ECO:0000313" key="19">
    <source>
        <dbReference type="Proteomes" id="UP001369086"/>
    </source>
</evidence>
<comment type="function">
    <text evidence="14">Hydrolyzes specifically phosphatidic acid (PA) to produce 2-acyl lysophosphatidic acid (LPA; a potent bioactive lipid mediator) and fatty acid. Does not hydrolyze other phospholipids, like phosphatidylserine (PS), phosphatidylcholine (PC) and phosphatidylethanolamine (PE) or triacylglycerol (TG).</text>
</comment>
<keyword evidence="9" id="KW-0443">Lipid metabolism</keyword>
<dbReference type="InterPro" id="IPR029058">
    <property type="entry name" value="AB_hydrolase_fold"/>
</dbReference>
<dbReference type="SUPFAM" id="SSF53474">
    <property type="entry name" value="alpha/beta-Hydrolases"/>
    <property type="match status" value="1"/>
</dbReference>